<dbReference type="AlphaFoldDB" id="D6RN22"/>
<dbReference type="KEGG" id="cci:CC1G_15534"/>
<feature type="compositionally biased region" description="Polar residues" evidence="1">
    <location>
        <begin position="219"/>
        <end position="229"/>
    </location>
</feature>
<dbReference type="Pfam" id="PF01936">
    <property type="entry name" value="NYN"/>
    <property type="match status" value="1"/>
</dbReference>
<name>D6RN22_COPC7</name>
<dbReference type="GO" id="GO:0004540">
    <property type="term" value="F:RNA nuclease activity"/>
    <property type="evidence" value="ECO:0007669"/>
    <property type="project" value="InterPro"/>
</dbReference>
<dbReference type="Proteomes" id="UP000001861">
    <property type="component" value="Unassembled WGS sequence"/>
</dbReference>
<feature type="compositionally biased region" description="Polar residues" evidence="1">
    <location>
        <begin position="332"/>
        <end position="341"/>
    </location>
</feature>
<evidence type="ECO:0000256" key="1">
    <source>
        <dbReference type="SAM" id="MobiDB-lite"/>
    </source>
</evidence>
<keyword evidence="4" id="KW-1185">Reference proteome</keyword>
<feature type="region of interest" description="Disordered" evidence="1">
    <location>
        <begin position="286"/>
        <end position="376"/>
    </location>
</feature>
<dbReference type="EMBL" id="AACS02000006">
    <property type="protein sequence ID" value="EFI27499.1"/>
    <property type="molecule type" value="Genomic_DNA"/>
</dbReference>
<dbReference type="PANTHER" id="PTHR14379">
    <property type="entry name" value="LIMKAIN B LKAP"/>
    <property type="match status" value="1"/>
</dbReference>
<dbReference type="GO" id="GO:0005777">
    <property type="term" value="C:peroxisome"/>
    <property type="evidence" value="ECO:0007669"/>
    <property type="project" value="InterPro"/>
</dbReference>
<dbReference type="GeneID" id="9378464"/>
<organism evidence="3 4">
    <name type="scientific">Coprinopsis cinerea (strain Okayama-7 / 130 / ATCC MYA-4618 / FGSC 9003)</name>
    <name type="common">Inky cap fungus</name>
    <name type="synonym">Hormographiella aspergillata</name>
    <dbReference type="NCBI Taxonomy" id="240176"/>
    <lineage>
        <taxon>Eukaryota</taxon>
        <taxon>Fungi</taxon>
        <taxon>Dikarya</taxon>
        <taxon>Basidiomycota</taxon>
        <taxon>Agaricomycotina</taxon>
        <taxon>Agaricomycetes</taxon>
        <taxon>Agaricomycetidae</taxon>
        <taxon>Agaricales</taxon>
        <taxon>Agaricineae</taxon>
        <taxon>Psathyrellaceae</taxon>
        <taxon>Coprinopsis</taxon>
    </lineage>
</organism>
<dbReference type="InParanoid" id="D6RN22"/>
<dbReference type="VEuPathDB" id="FungiDB:CC1G_15534"/>
<proteinExistence type="predicted"/>
<sequence length="453" mass="50669">MSASMGTIRPTNSVGFFWDFENLPPKNFENNGYGYPHAFREIGEQYGSIKEFKAYLQIATMRPARRDQFQAMGMTLVDCEHAGRKEVVDKMMIDMILFACDNPAPATVVVVSEDRDYSYAVATLCLRGYDVVLIRRNEVHPGMTIHSATYRTWDSVTKRAELLAKKPVRWQQPTTRSNPLNVVQAAAPASKPRAERGSVSSDEFEPTASSNRKGERSTPRSTHAVSDQTIDGHAQSRSKPSSLGKGSLSSPIILASDSEESEYEFDEISLDISALEALDAAEREAYSRISSTGPVSELNVDHEDDEEDEEDEDDSQVGNRSTDTDKEDDTRNNASRSSSQPPFDIFTQARSPRPSKRARSPEDDDDSESNTKRIRYSDAPRKVFKRLVKCLRDWDPHGKKPTVKRVRRALGGRKGLEAMDIKDTLEFVRAASEAGWIGPADIPDKYCVIFPLK</sequence>
<feature type="region of interest" description="Disordered" evidence="1">
    <location>
        <begin position="167"/>
        <end position="249"/>
    </location>
</feature>
<dbReference type="InterPro" id="IPR024768">
    <property type="entry name" value="Marf1"/>
</dbReference>
<accession>D6RN22</accession>
<gene>
    <name evidence="3" type="ORF">CC1G_15534</name>
</gene>
<dbReference type="RefSeq" id="XP_002910993.1">
    <property type="nucleotide sequence ID" value="XM_002910947.1"/>
</dbReference>
<dbReference type="HOGENOM" id="CLU_604127_0_0_1"/>
<dbReference type="OrthoDB" id="549353at2759"/>
<feature type="compositionally biased region" description="Polar residues" evidence="1">
    <location>
        <begin position="171"/>
        <end position="181"/>
    </location>
</feature>
<feature type="compositionally biased region" description="Acidic residues" evidence="1">
    <location>
        <begin position="302"/>
        <end position="315"/>
    </location>
</feature>
<protein>
    <recommendedName>
        <fullName evidence="2">NYN domain-containing protein</fullName>
    </recommendedName>
</protein>
<feature type="domain" description="NYN" evidence="2">
    <location>
        <begin position="14"/>
        <end position="135"/>
    </location>
</feature>
<comment type="caution">
    <text evidence="3">The sequence shown here is derived from an EMBL/GenBank/DDBJ whole genome shotgun (WGS) entry which is preliminary data.</text>
</comment>
<evidence type="ECO:0000259" key="2">
    <source>
        <dbReference type="Pfam" id="PF01936"/>
    </source>
</evidence>
<dbReference type="GO" id="GO:1905762">
    <property type="term" value="F:CCR4-NOT complex binding"/>
    <property type="evidence" value="ECO:0007669"/>
    <property type="project" value="TreeGrafter"/>
</dbReference>
<dbReference type="InterPro" id="IPR021139">
    <property type="entry name" value="NYN"/>
</dbReference>
<evidence type="ECO:0000313" key="3">
    <source>
        <dbReference type="EMBL" id="EFI27499.1"/>
    </source>
</evidence>
<feature type="compositionally biased region" description="Low complexity" evidence="1">
    <location>
        <begin position="238"/>
        <end position="249"/>
    </location>
</feature>
<dbReference type="GO" id="GO:0010468">
    <property type="term" value="P:regulation of gene expression"/>
    <property type="evidence" value="ECO:0007669"/>
    <property type="project" value="InterPro"/>
</dbReference>
<dbReference type="CDD" id="cd10910">
    <property type="entry name" value="PIN_limkain_b1_N_like"/>
    <property type="match status" value="1"/>
</dbReference>
<feature type="compositionally biased region" description="Basic and acidic residues" evidence="1">
    <location>
        <begin position="322"/>
        <end position="331"/>
    </location>
</feature>
<reference evidence="3 4" key="1">
    <citation type="journal article" date="2010" name="Proc. Natl. Acad. Sci. U.S.A.">
        <title>Insights into evolution of multicellular fungi from the assembled chromosomes of the mushroom Coprinopsis cinerea (Coprinus cinereus).</title>
        <authorList>
            <person name="Stajich J.E."/>
            <person name="Wilke S.K."/>
            <person name="Ahren D."/>
            <person name="Au C.H."/>
            <person name="Birren B.W."/>
            <person name="Borodovsky M."/>
            <person name="Burns C."/>
            <person name="Canback B."/>
            <person name="Casselton L.A."/>
            <person name="Cheng C.K."/>
            <person name="Deng J."/>
            <person name="Dietrich F.S."/>
            <person name="Fargo D.C."/>
            <person name="Farman M.L."/>
            <person name="Gathman A.C."/>
            <person name="Goldberg J."/>
            <person name="Guigo R."/>
            <person name="Hoegger P.J."/>
            <person name="Hooker J.B."/>
            <person name="Huggins A."/>
            <person name="James T.Y."/>
            <person name="Kamada T."/>
            <person name="Kilaru S."/>
            <person name="Kodira C."/>
            <person name="Kues U."/>
            <person name="Kupfer D."/>
            <person name="Kwan H.S."/>
            <person name="Lomsadze A."/>
            <person name="Li W."/>
            <person name="Lilly W.W."/>
            <person name="Ma L.J."/>
            <person name="Mackey A.J."/>
            <person name="Manning G."/>
            <person name="Martin F."/>
            <person name="Muraguchi H."/>
            <person name="Natvig D.O."/>
            <person name="Palmerini H."/>
            <person name="Ramesh M.A."/>
            <person name="Rehmeyer C.J."/>
            <person name="Roe B.A."/>
            <person name="Shenoy N."/>
            <person name="Stanke M."/>
            <person name="Ter-Hovhannisyan V."/>
            <person name="Tunlid A."/>
            <person name="Velagapudi R."/>
            <person name="Vision T.J."/>
            <person name="Zeng Q."/>
            <person name="Zolan M.E."/>
            <person name="Pukkila P.J."/>
        </authorList>
    </citation>
    <scope>NUCLEOTIDE SEQUENCE [LARGE SCALE GENOMIC DNA]</scope>
    <source>
        <strain evidence="4">Okayama-7 / 130 / ATCC MYA-4618 / FGSC 9003</strain>
    </source>
</reference>
<dbReference type="PANTHER" id="PTHR14379:SF3">
    <property type="entry name" value="MEIOSIS REGULATOR AND MRNA STABILITY FACTOR 1"/>
    <property type="match status" value="1"/>
</dbReference>
<evidence type="ECO:0000313" key="4">
    <source>
        <dbReference type="Proteomes" id="UP000001861"/>
    </source>
</evidence>
<dbReference type="Gene3D" id="3.40.50.1010">
    <property type="entry name" value="5'-nuclease"/>
    <property type="match status" value="1"/>
</dbReference>